<protein>
    <submittedName>
        <fullName evidence="2">Uncharacterized protein</fullName>
    </submittedName>
</protein>
<reference evidence="2" key="1">
    <citation type="journal article" date="2020" name="Stud. Mycol.">
        <title>101 Dothideomycetes genomes: a test case for predicting lifestyles and emergence of pathogens.</title>
        <authorList>
            <person name="Haridas S."/>
            <person name="Albert R."/>
            <person name="Binder M."/>
            <person name="Bloem J."/>
            <person name="Labutti K."/>
            <person name="Salamov A."/>
            <person name="Andreopoulos B."/>
            <person name="Baker S."/>
            <person name="Barry K."/>
            <person name="Bills G."/>
            <person name="Bluhm B."/>
            <person name="Cannon C."/>
            <person name="Castanera R."/>
            <person name="Culley D."/>
            <person name="Daum C."/>
            <person name="Ezra D."/>
            <person name="Gonzalez J."/>
            <person name="Henrissat B."/>
            <person name="Kuo A."/>
            <person name="Liang C."/>
            <person name="Lipzen A."/>
            <person name="Lutzoni F."/>
            <person name="Magnuson J."/>
            <person name="Mondo S."/>
            <person name="Nolan M."/>
            <person name="Ohm R."/>
            <person name="Pangilinan J."/>
            <person name="Park H.-J."/>
            <person name="Ramirez L."/>
            <person name="Alfaro M."/>
            <person name="Sun H."/>
            <person name="Tritt A."/>
            <person name="Yoshinaga Y."/>
            <person name="Zwiers L.-H."/>
            <person name="Turgeon B."/>
            <person name="Goodwin S."/>
            <person name="Spatafora J."/>
            <person name="Crous P."/>
            <person name="Grigoriev I."/>
        </authorList>
    </citation>
    <scope>NUCLEOTIDE SEQUENCE</scope>
    <source>
        <strain evidence="2">CBS 122368</strain>
    </source>
</reference>
<feature type="compositionally biased region" description="Polar residues" evidence="1">
    <location>
        <begin position="133"/>
        <end position="149"/>
    </location>
</feature>
<dbReference type="AlphaFoldDB" id="A0A6A6IAF1"/>
<dbReference type="RefSeq" id="XP_033682549.1">
    <property type="nucleotide sequence ID" value="XM_033835004.1"/>
</dbReference>
<dbReference type="Proteomes" id="UP000800094">
    <property type="component" value="Unassembled WGS sequence"/>
</dbReference>
<evidence type="ECO:0000256" key="1">
    <source>
        <dbReference type="SAM" id="MobiDB-lite"/>
    </source>
</evidence>
<dbReference type="GeneID" id="54588334"/>
<feature type="region of interest" description="Disordered" evidence="1">
    <location>
        <begin position="118"/>
        <end position="165"/>
    </location>
</feature>
<keyword evidence="3" id="KW-1185">Reference proteome</keyword>
<gene>
    <name evidence="2" type="ORF">BU26DRAFT_597505</name>
</gene>
<sequence length="165" mass="17928">MELKLPTAMVVAGDGQKLSRPETMLPIENQLLRRPWGSVSNPTQEVCVVLAPSVRLSARPTHGLKDTSTLTMGLLFSPLSLLRISTTQANAIISELRWINLSNLKEACVCCSSFPLSPPRGPKDQEDAAMRSSIRSYNAPSSCLGSSQGRGKWRSDSTRSGRQTS</sequence>
<name>A0A6A6IAF1_9PLEO</name>
<organism evidence="2 3">
    <name type="scientific">Trematosphaeria pertusa</name>
    <dbReference type="NCBI Taxonomy" id="390896"/>
    <lineage>
        <taxon>Eukaryota</taxon>
        <taxon>Fungi</taxon>
        <taxon>Dikarya</taxon>
        <taxon>Ascomycota</taxon>
        <taxon>Pezizomycotina</taxon>
        <taxon>Dothideomycetes</taxon>
        <taxon>Pleosporomycetidae</taxon>
        <taxon>Pleosporales</taxon>
        <taxon>Massarineae</taxon>
        <taxon>Trematosphaeriaceae</taxon>
        <taxon>Trematosphaeria</taxon>
    </lineage>
</organism>
<evidence type="ECO:0000313" key="2">
    <source>
        <dbReference type="EMBL" id="KAF2247545.1"/>
    </source>
</evidence>
<proteinExistence type="predicted"/>
<dbReference type="EMBL" id="ML987197">
    <property type="protein sequence ID" value="KAF2247545.1"/>
    <property type="molecule type" value="Genomic_DNA"/>
</dbReference>
<accession>A0A6A6IAF1</accession>
<evidence type="ECO:0000313" key="3">
    <source>
        <dbReference type="Proteomes" id="UP000800094"/>
    </source>
</evidence>